<feature type="compositionally biased region" description="Pro residues" evidence="1">
    <location>
        <begin position="115"/>
        <end position="130"/>
    </location>
</feature>
<comment type="caution">
    <text evidence="2">The sequence shown here is derived from an EMBL/GenBank/DDBJ whole genome shotgun (WGS) entry which is preliminary data.</text>
</comment>
<evidence type="ECO:0000256" key="1">
    <source>
        <dbReference type="SAM" id="MobiDB-lite"/>
    </source>
</evidence>
<feature type="compositionally biased region" description="Low complexity" evidence="1">
    <location>
        <begin position="45"/>
        <end position="60"/>
    </location>
</feature>
<feature type="region of interest" description="Disordered" evidence="1">
    <location>
        <begin position="1"/>
        <end position="69"/>
    </location>
</feature>
<keyword evidence="3" id="KW-1185">Reference proteome</keyword>
<dbReference type="EMBL" id="JAFIRN010000003">
    <property type="protein sequence ID" value="KAG5852404.1"/>
    <property type="molecule type" value="Genomic_DNA"/>
</dbReference>
<feature type="region of interest" description="Disordered" evidence="1">
    <location>
        <begin position="92"/>
        <end position="258"/>
    </location>
</feature>
<proteinExistence type="predicted"/>
<feature type="compositionally biased region" description="Basic and acidic residues" evidence="1">
    <location>
        <begin position="97"/>
        <end position="110"/>
    </location>
</feature>
<dbReference type="Proteomes" id="UP001044222">
    <property type="component" value="Unassembled WGS sequence"/>
</dbReference>
<sequence length="293" mass="30991">TPTATGAPRQSGGEEGPRPHRQAPGESRGGDLRRRPAPALPRLPPSRSSTLQTQSSASSGAPPPQGPALHLLPLLLAFLHRRAPALRPVLHLPLPGHRADRPGRQPELHPAHPAALPPRSRPSTLPPPGSAPNSLPHPRAGSPPADCGADAPRKGFGSPGDGDWPEIQPRAPEVKSAGLDREERRQGRWNSIMASLGVSPGQDCPSRPLKSRDGPLFGYPIQLDGQGPQREARDVPRKSSLSPPFGFPSPSALSPECVAPLTSADPQLNLKQAIKLQFEGPTSAAIYKRETPL</sequence>
<feature type="non-terminal residue" evidence="2">
    <location>
        <position position="1"/>
    </location>
</feature>
<protein>
    <submittedName>
        <fullName evidence="2">Uncharacterized protein</fullName>
    </submittedName>
</protein>
<evidence type="ECO:0000313" key="2">
    <source>
        <dbReference type="EMBL" id="KAG5852404.1"/>
    </source>
</evidence>
<organism evidence="2 3">
    <name type="scientific">Anguilla anguilla</name>
    <name type="common">European freshwater eel</name>
    <name type="synonym">Muraena anguilla</name>
    <dbReference type="NCBI Taxonomy" id="7936"/>
    <lineage>
        <taxon>Eukaryota</taxon>
        <taxon>Metazoa</taxon>
        <taxon>Chordata</taxon>
        <taxon>Craniata</taxon>
        <taxon>Vertebrata</taxon>
        <taxon>Euteleostomi</taxon>
        <taxon>Actinopterygii</taxon>
        <taxon>Neopterygii</taxon>
        <taxon>Teleostei</taxon>
        <taxon>Anguilliformes</taxon>
        <taxon>Anguillidae</taxon>
        <taxon>Anguilla</taxon>
    </lineage>
</organism>
<evidence type="ECO:0000313" key="3">
    <source>
        <dbReference type="Proteomes" id="UP001044222"/>
    </source>
</evidence>
<feature type="compositionally biased region" description="Low complexity" evidence="1">
    <location>
        <begin position="239"/>
        <end position="255"/>
    </location>
</feature>
<accession>A0A9D3S221</accession>
<dbReference type="AlphaFoldDB" id="A0A9D3S221"/>
<reference evidence="2" key="1">
    <citation type="submission" date="2021-01" db="EMBL/GenBank/DDBJ databases">
        <title>A chromosome-scale assembly of European eel, Anguilla anguilla.</title>
        <authorList>
            <person name="Henkel C."/>
            <person name="Jong-Raadsen S.A."/>
            <person name="Dufour S."/>
            <person name="Weltzien F.-A."/>
            <person name="Palstra A.P."/>
            <person name="Pelster B."/>
            <person name="Spaink H.P."/>
            <person name="Van Den Thillart G.E."/>
            <person name="Jansen H."/>
            <person name="Zahm M."/>
            <person name="Klopp C."/>
            <person name="Cedric C."/>
            <person name="Louis A."/>
            <person name="Berthelot C."/>
            <person name="Parey E."/>
            <person name="Roest Crollius H."/>
            <person name="Montfort J."/>
            <person name="Robinson-Rechavi M."/>
            <person name="Bucao C."/>
            <person name="Bouchez O."/>
            <person name="Gislard M."/>
            <person name="Lluch J."/>
            <person name="Milhes M."/>
            <person name="Lampietro C."/>
            <person name="Lopez Roques C."/>
            <person name="Donnadieu C."/>
            <person name="Braasch I."/>
            <person name="Desvignes T."/>
            <person name="Postlethwait J."/>
            <person name="Bobe J."/>
            <person name="Guiguen Y."/>
            <person name="Dirks R."/>
        </authorList>
    </citation>
    <scope>NUCLEOTIDE SEQUENCE</scope>
    <source>
        <strain evidence="2">Tag_6206</strain>
        <tissue evidence="2">Liver</tissue>
    </source>
</reference>
<name>A0A9D3S221_ANGAN</name>
<gene>
    <name evidence="2" type="ORF">ANANG_G00062050</name>
</gene>